<dbReference type="NCBIfam" id="NF038134">
    <property type="entry name" value="choice_anch_M"/>
    <property type="match status" value="1"/>
</dbReference>
<dbReference type="PROSITE" id="PS51257">
    <property type="entry name" value="PROKAR_LIPOPROTEIN"/>
    <property type="match status" value="1"/>
</dbReference>
<dbReference type="SUPFAM" id="SSF53807">
    <property type="entry name" value="Helical backbone' metal receptor"/>
    <property type="match status" value="1"/>
</dbReference>
<evidence type="ECO:0000313" key="6">
    <source>
        <dbReference type="EMBL" id="VYT02721.1"/>
    </source>
</evidence>
<dbReference type="AlphaFoldDB" id="A0A6N2TFF7"/>
<proteinExistence type="inferred from homology"/>
<dbReference type="NCBIfam" id="TIGR03772">
    <property type="entry name" value="anch_rpt_subst"/>
    <property type="match status" value="1"/>
</dbReference>
<dbReference type="Gene3D" id="3.40.50.1980">
    <property type="entry name" value="Nitrogenase molybdenum iron protein domain"/>
    <property type="match status" value="3"/>
</dbReference>
<dbReference type="GO" id="GO:0007155">
    <property type="term" value="P:cell adhesion"/>
    <property type="evidence" value="ECO:0007669"/>
    <property type="project" value="InterPro"/>
</dbReference>
<keyword evidence="3" id="KW-0479">Metal-binding</keyword>
<evidence type="ECO:0000256" key="5">
    <source>
        <dbReference type="RuleBase" id="RU003512"/>
    </source>
</evidence>
<evidence type="ECO:0000256" key="2">
    <source>
        <dbReference type="ARBA" id="ARBA00022448"/>
    </source>
</evidence>
<dbReference type="Pfam" id="PF01297">
    <property type="entry name" value="ZnuA"/>
    <property type="match status" value="2"/>
</dbReference>
<protein>
    <submittedName>
        <fullName evidence="6">Putative periplasmic iron-binding protein</fullName>
    </submittedName>
</protein>
<dbReference type="PRINTS" id="PR00691">
    <property type="entry name" value="ADHESINB"/>
</dbReference>
<dbReference type="GO" id="GO:0030313">
    <property type="term" value="C:cell envelope"/>
    <property type="evidence" value="ECO:0007669"/>
    <property type="project" value="UniProtKB-SubCell"/>
</dbReference>
<gene>
    <name evidence="6" type="ORF">AOLFYP35_01268</name>
</gene>
<dbReference type="InterPro" id="IPR006127">
    <property type="entry name" value="ZnuA-like"/>
</dbReference>
<reference evidence="6" key="1">
    <citation type="submission" date="2019-11" db="EMBL/GenBank/DDBJ databases">
        <authorList>
            <person name="Feng L."/>
        </authorList>
    </citation>
    <scope>NUCLEOTIDE SEQUENCE</scope>
    <source>
        <strain evidence="6">AodontolyticusLFYP35</strain>
    </source>
</reference>
<keyword evidence="4" id="KW-0732">Signal</keyword>
<dbReference type="EMBL" id="CACRSM010000002">
    <property type="protein sequence ID" value="VYT02721.1"/>
    <property type="molecule type" value="Genomic_DNA"/>
</dbReference>
<dbReference type="PANTHER" id="PTHR42953">
    <property type="entry name" value="HIGH-AFFINITY ZINC UPTAKE SYSTEM PROTEIN ZNUA-RELATED"/>
    <property type="match status" value="1"/>
</dbReference>
<dbReference type="InterPro" id="IPR050492">
    <property type="entry name" value="Bact_metal-bind_prot9"/>
</dbReference>
<accession>A0A6N2TFF7</accession>
<dbReference type="InterPro" id="IPR022435">
    <property type="entry name" value="Surface-anchored_actinobac"/>
</dbReference>
<dbReference type="PRINTS" id="PR00690">
    <property type="entry name" value="ADHESNFAMILY"/>
</dbReference>
<dbReference type="InterPro" id="IPR006128">
    <property type="entry name" value="Lipoprotein_PsaA-like"/>
</dbReference>
<dbReference type="GO" id="GO:0030001">
    <property type="term" value="P:metal ion transport"/>
    <property type="evidence" value="ECO:0007669"/>
    <property type="project" value="InterPro"/>
</dbReference>
<evidence type="ECO:0000256" key="3">
    <source>
        <dbReference type="ARBA" id="ARBA00022723"/>
    </source>
</evidence>
<comment type="subcellular location">
    <subcellularLocation>
        <location evidence="1">Cell envelope</location>
    </subcellularLocation>
</comment>
<sequence length="554" mass="59989">MHRGLYSHAGEEVKIARIAVVALACVLSAVTGGCAPHVDASSQRLSIVATTGILADLARNVGGDYVDVHQLIPNGADPHSWELSLRGIRDIAYADIAVTNYLMLEDHSVIRALDANLPKDALSLSLAEESAKFGGSLIPLVEDRSLDTPWLGMRVYGDGSQSGATRSSQVELSVTDVEGPGHACAYITTSFGSPEIAFASRDGFDAGNHWATDTSILPVGAHQHMSWVFTQPGVYTLHLRARLRVTADAEPIELPASQVTFAVGIDSEKVAQERGLFLLRRGHSDITVDLKSRALTLMVDREKDGGVPEGAPLREAVEESNGLPSTLASLDIERVLIDVPSRTLREIPKGRGWEFIGSGDGQAYVLPQAVLGKHVHGDIDPHAWHDIHNAQAYVRVIENALSTRDPEHSAQYAANASAYIAKLDETDREVSQTIAGINPLDRKLVTTHDAYAYLARAYDFEIAGYLSAQDGTEASIADRKRIAETLKNMKISAVFLEPQKRKRHPVIAQVAEENGVRVCGLYGDTLDEDAPTYIDMMKANARSLSRCLGKDHTS</sequence>
<dbReference type="NCBIfam" id="TIGR03769">
    <property type="entry name" value="P_ac_wall_RPT"/>
    <property type="match status" value="1"/>
</dbReference>
<comment type="similarity">
    <text evidence="5">Belongs to the bacterial solute-binding protein 9 family.</text>
</comment>
<dbReference type="GO" id="GO:0046872">
    <property type="term" value="F:metal ion binding"/>
    <property type="evidence" value="ECO:0007669"/>
    <property type="project" value="UniProtKB-KW"/>
</dbReference>
<evidence type="ECO:0000256" key="1">
    <source>
        <dbReference type="ARBA" id="ARBA00004196"/>
    </source>
</evidence>
<dbReference type="PANTHER" id="PTHR42953:SF1">
    <property type="entry name" value="METAL-BINDING PROTEIN HI_0362-RELATED"/>
    <property type="match status" value="1"/>
</dbReference>
<dbReference type="InterPro" id="IPR006129">
    <property type="entry name" value="AdhesinB"/>
</dbReference>
<keyword evidence="2 5" id="KW-0813">Transport</keyword>
<name>A0A6N2TFF7_9ACTO</name>
<dbReference type="InterPro" id="IPR022434">
    <property type="entry name" value="ABC_LPXTG_lipo_actinobac"/>
</dbReference>
<evidence type="ECO:0000256" key="4">
    <source>
        <dbReference type="ARBA" id="ARBA00022729"/>
    </source>
</evidence>
<organism evidence="6">
    <name type="scientific">Schaalia odontolytica</name>
    <dbReference type="NCBI Taxonomy" id="1660"/>
    <lineage>
        <taxon>Bacteria</taxon>
        <taxon>Bacillati</taxon>
        <taxon>Actinomycetota</taxon>
        <taxon>Actinomycetes</taxon>
        <taxon>Actinomycetales</taxon>
        <taxon>Actinomycetaceae</taxon>
        <taxon>Schaalia</taxon>
    </lineage>
</organism>